<evidence type="ECO:0000313" key="2">
    <source>
        <dbReference type="Proteomes" id="UP000887565"/>
    </source>
</evidence>
<protein>
    <submittedName>
        <fullName evidence="3">Uncharacterized protein</fullName>
    </submittedName>
</protein>
<keyword evidence="1" id="KW-1133">Transmembrane helix</keyword>
<reference evidence="3" key="1">
    <citation type="submission" date="2022-11" db="UniProtKB">
        <authorList>
            <consortium name="WormBaseParasite"/>
        </authorList>
    </citation>
    <scope>IDENTIFICATION</scope>
</reference>
<proteinExistence type="predicted"/>
<organism evidence="2 3">
    <name type="scientific">Romanomermis culicivorax</name>
    <name type="common">Nematode worm</name>
    <dbReference type="NCBI Taxonomy" id="13658"/>
    <lineage>
        <taxon>Eukaryota</taxon>
        <taxon>Metazoa</taxon>
        <taxon>Ecdysozoa</taxon>
        <taxon>Nematoda</taxon>
        <taxon>Enoplea</taxon>
        <taxon>Dorylaimia</taxon>
        <taxon>Mermithida</taxon>
        <taxon>Mermithoidea</taxon>
        <taxon>Mermithidae</taxon>
        <taxon>Romanomermis</taxon>
    </lineage>
</organism>
<keyword evidence="1" id="KW-0472">Membrane</keyword>
<dbReference type="Proteomes" id="UP000887565">
    <property type="component" value="Unplaced"/>
</dbReference>
<evidence type="ECO:0000313" key="3">
    <source>
        <dbReference type="WBParaSite" id="nRc.2.0.1.t08137-RA"/>
    </source>
</evidence>
<keyword evidence="2" id="KW-1185">Reference proteome</keyword>
<dbReference type="WBParaSite" id="nRc.2.0.1.t08137-RA">
    <property type="protein sequence ID" value="nRc.2.0.1.t08137-RA"/>
    <property type="gene ID" value="nRc.2.0.1.g08137"/>
</dbReference>
<accession>A0A915I1X7</accession>
<evidence type="ECO:0000256" key="1">
    <source>
        <dbReference type="SAM" id="Phobius"/>
    </source>
</evidence>
<keyword evidence="1" id="KW-0812">Transmembrane</keyword>
<dbReference type="AlphaFoldDB" id="A0A915I1X7"/>
<feature type="transmembrane region" description="Helical" evidence="1">
    <location>
        <begin position="28"/>
        <end position="51"/>
    </location>
</feature>
<name>A0A915I1X7_ROMCU</name>
<sequence>MHWYNKGHLLGLQNQIGSNLHIKRYWRFGFSIVYLVLQYKCTLFVFFEYLLRLPRHCDFGRYNRNQFGNNHFHKAKIKCCKSKCKIGCQS</sequence>